<comment type="caution">
    <text evidence="2">The sequence shown here is derived from an EMBL/GenBank/DDBJ whole genome shotgun (WGS) entry which is preliminary data.</text>
</comment>
<dbReference type="Proteomes" id="UP000198711">
    <property type="component" value="Unassembled WGS sequence"/>
</dbReference>
<dbReference type="NCBIfam" id="TIGR03519">
    <property type="entry name" value="T9SS_PorP_fam"/>
    <property type="match status" value="1"/>
</dbReference>
<dbReference type="RefSeq" id="WP_257574914.1">
    <property type="nucleotide sequence ID" value="NZ_FNNO01000009.1"/>
</dbReference>
<dbReference type="InterPro" id="IPR019861">
    <property type="entry name" value="PorP/SprF_Bacteroidetes"/>
</dbReference>
<feature type="chain" id="PRO_5036455899" evidence="1">
    <location>
        <begin position="24"/>
        <end position="338"/>
    </location>
</feature>
<evidence type="ECO:0000256" key="1">
    <source>
        <dbReference type="SAM" id="SignalP"/>
    </source>
</evidence>
<evidence type="ECO:0000313" key="3">
    <source>
        <dbReference type="Proteomes" id="UP000198711"/>
    </source>
</evidence>
<reference evidence="2 3" key="1">
    <citation type="submission" date="2016-10" db="EMBL/GenBank/DDBJ databases">
        <authorList>
            <person name="Varghese N."/>
            <person name="Submissions S."/>
        </authorList>
    </citation>
    <scope>NUCLEOTIDE SEQUENCE [LARGE SCALE GENOMIC DNA]</scope>
    <source>
        <strain evidence="2 3">DSM 25353</strain>
    </source>
</reference>
<name>A0A8X8LES9_9BACT</name>
<dbReference type="Pfam" id="PF11751">
    <property type="entry name" value="PorP_SprF"/>
    <property type="match status" value="1"/>
</dbReference>
<accession>A0A8X8LES9</accession>
<dbReference type="EMBL" id="FNNO01000009">
    <property type="protein sequence ID" value="SDX11750.1"/>
    <property type="molecule type" value="Genomic_DNA"/>
</dbReference>
<protein>
    <submittedName>
        <fullName evidence="2">Type IX secretion system membrane protein, PorP/SprF family</fullName>
    </submittedName>
</protein>
<evidence type="ECO:0000313" key="2">
    <source>
        <dbReference type="EMBL" id="SDX11750.1"/>
    </source>
</evidence>
<dbReference type="AlphaFoldDB" id="A0A8X8LES9"/>
<gene>
    <name evidence="2" type="ORF">SAMN05444410_10989</name>
</gene>
<keyword evidence="3" id="KW-1185">Reference proteome</keyword>
<proteinExistence type="predicted"/>
<feature type="signal peptide" evidence="1">
    <location>
        <begin position="1"/>
        <end position="23"/>
    </location>
</feature>
<keyword evidence="1" id="KW-0732">Signal</keyword>
<organism evidence="2 3">
    <name type="scientific">Hydrobacter penzbergensis</name>
    <dbReference type="NCBI Taxonomy" id="1235997"/>
    <lineage>
        <taxon>Bacteria</taxon>
        <taxon>Pseudomonadati</taxon>
        <taxon>Bacteroidota</taxon>
        <taxon>Chitinophagia</taxon>
        <taxon>Chitinophagales</taxon>
        <taxon>Chitinophagaceae</taxon>
        <taxon>Hydrobacter</taxon>
    </lineage>
</organism>
<sequence length="338" mass="37240">MIKSLSKIICFFSTLLLLQRASAQDPHFSQFFSSPLTLNPAFTGKFAGSLRVAGNYRNQWPTINNAYTTAALSVDFPILQNSIANNDTWGLGFSGYNDNSANGAVKFNYASFSTAYHKGLDEDGFHQLGAGFQVTYANMLINTNSLKFEDQLTNAGFTGVTSEVFNNGTLKSSYLDVNAGILYNGSTNERNNFYFGISMYHLNRPRQDFTGANYVLYPRTTIHAGGFFPVGATTTLHLSALQMFQAGASETMFGGALQFNANPDDPSPTSLYVGSWMRFNDAIIPYLGLEFNQFRLGLTYDYNVSSLKTASQNRGGIELSLIYILKPSTDKPINCPKF</sequence>